<dbReference type="Proteomes" id="UP000593561">
    <property type="component" value="Unassembled WGS sequence"/>
</dbReference>
<proteinExistence type="predicted"/>
<evidence type="ECO:0000313" key="3">
    <source>
        <dbReference type="Proteomes" id="UP000593561"/>
    </source>
</evidence>
<feature type="region of interest" description="Disordered" evidence="1">
    <location>
        <begin position="1"/>
        <end position="25"/>
    </location>
</feature>
<evidence type="ECO:0000256" key="1">
    <source>
        <dbReference type="SAM" id="MobiDB-lite"/>
    </source>
</evidence>
<keyword evidence="3" id="KW-1185">Reference proteome</keyword>
<evidence type="ECO:0000313" key="2">
    <source>
        <dbReference type="EMBL" id="MBA0625917.1"/>
    </source>
</evidence>
<dbReference type="EMBL" id="JABFAC010000010">
    <property type="protein sequence ID" value="MBA0625917.1"/>
    <property type="molecule type" value="Genomic_DNA"/>
</dbReference>
<accession>A0A7J8SIH2</accession>
<sequence>MKGILTRTQTTKKKLKPISNGSLRL</sequence>
<gene>
    <name evidence="2" type="ORF">Godav_003663</name>
</gene>
<dbReference type="AlphaFoldDB" id="A0A7J8SIH2"/>
<feature type="non-terminal residue" evidence="2">
    <location>
        <position position="25"/>
    </location>
</feature>
<reference evidence="2 3" key="1">
    <citation type="journal article" date="2019" name="Genome Biol. Evol.">
        <title>Insights into the evolution of the New World diploid cottons (Gossypium, subgenus Houzingenia) based on genome sequencing.</title>
        <authorList>
            <person name="Grover C.E."/>
            <person name="Arick M.A. 2nd"/>
            <person name="Thrash A."/>
            <person name="Conover J.L."/>
            <person name="Sanders W.S."/>
            <person name="Peterson D.G."/>
            <person name="Frelichowski J.E."/>
            <person name="Scheffler J.A."/>
            <person name="Scheffler B.E."/>
            <person name="Wendel J.F."/>
        </authorList>
    </citation>
    <scope>NUCLEOTIDE SEQUENCE [LARGE SCALE GENOMIC DNA]</scope>
    <source>
        <strain evidence="2">27</strain>
        <tissue evidence="2">Leaf</tissue>
    </source>
</reference>
<protein>
    <submittedName>
        <fullName evidence="2">Uncharacterized protein</fullName>
    </submittedName>
</protein>
<name>A0A7J8SIH2_GOSDV</name>
<organism evidence="2 3">
    <name type="scientific">Gossypium davidsonii</name>
    <name type="common">Davidson's cotton</name>
    <name type="synonym">Gossypium klotzschianum subsp. davidsonii</name>
    <dbReference type="NCBI Taxonomy" id="34287"/>
    <lineage>
        <taxon>Eukaryota</taxon>
        <taxon>Viridiplantae</taxon>
        <taxon>Streptophyta</taxon>
        <taxon>Embryophyta</taxon>
        <taxon>Tracheophyta</taxon>
        <taxon>Spermatophyta</taxon>
        <taxon>Magnoliopsida</taxon>
        <taxon>eudicotyledons</taxon>
        <taxon>Gunneridae</taxon>
        <taxon>Pentapetalae</taxon>
        <taxon>rosids</taxon>
        <taxon>malvids</taxon>
        <taxon>Malvales</taxon>
        <taxon>Malvaceae</taxon>
        <taxon>Malvoideae</taxon>
        <taxon>Gossypium</taxon>
    </lineage>
</organism>
<comment type="caution">
    <text evidence="2">The sequence shown here is derived from an EMBL/GenBank/DDBJ whole genome shotgun (WGS) entry which is preliminary data.</text>
</comment>